<name>A0A7J6UB95_PEROL</name>
<gene>
    <name evidence="2" type="ORF">FOZ63_004138</name>
</gene>
<dbReference type="Proteomes" id="UP000553632">
    <property type="component" value="Unassembled WGS sequence"/>
</dbReference>
<protein>
    <submittedName>
        <fullName evidence="2">Uncharacterized protein</fullName>
    </submittedName>
</protein>
<dbReference type="EMBL" id="JABANO010004877">
    <property type="protein sequence ID" value="KAF4754462.1"/>
    <property type="molecule type" value="Genomic_DNA"/>
</dbReference>
<feature type="region of interest" description="Disordered" evidence="1">
    <location>
        <begin position="132"/>
        <end position="156"/>
    </location>
</feature>
<feature type="non-terminal residue" evidence="2">
    <location>
        <position position="1"/>
    </location>
</feature>
<evidence type="ECO:0000256" key="1">
    <source>
        <dbReference type="SAM" id="MobiDB-lite"/>
    </source>
</evidence>
<comment type="caution">
    <text evidence="2">The sequence shown here is derived from an EMBL/GenBank/DDBJ whole genome shotgun (WGS) entry which is preliminary data.</text>
</comment>
<evidence type="ECO:0000313" key="3">
    <source>
        <dbReference type="Proteomes" id="UP000553632"/>
    </source>
</evidence>
<accession>A0A7J6UB95</accession>
<sequence>MNLVVGNDGLVVLSGGVSGWGDAYPSLKVGCGEGAGGAEAGQWRDGLHRGLSCDYQGWWSGFEHLLIDSGGTADGVDRGRQNAGANYQGFVKRFSPESSCSDNSRYRGQPDQALLLGDSSYLLESDQRAQRAAMDVMAGEGHDESEWSDIRPRDVT</sequence>
<organism evidence="2 3">
    <name type="scientific">Perkinsus olseni</name>
    <name type="common">Perkinsus atlanticus</name>
    <dbReference type="NCBI Taxonomy" id="32597"/>
    <lineage>
        <taxon>Eukaryota</taxon>
        <taxon>Sar</taxon>
        <taxon>Alveolata</taxon>
        <taxon>Perkinsozoa</taxon>
        <taxon>Perkinsea</taxon>
        <taxon>Perkinsida</taxon>
        <taxon>Perkinsidae</taxon>
        <taxon>Perkinsus</taxon>
    </lineage>
</organism>
<reference evidence="2 3" key="1">
    <citation type="submission" date="2020-04" db="EMBL/GenBank/DDBJ databases">
        <title>Perkinsus olseni comparative genomics.</title>
        <authorList>
            <person name="Bogema D.R."/>
        </authorList>
    </citation>
    <scope>NUCLEOTIDE SEQUENCE [LARGE SCALE GENOMIC DNA]</scope>
    <source>
        <strain evidence="2 3">ATCC PRA-207</strain>
    </source>
</reference>
<feature type="compositionally biased region" description="Basic and acidic residues" evidence="1">
    <location>
        <begin position="140"/>
        <end position="156"/>
    </location>
</feature>
<proteinExistence type="predicted"/>
<keyword evidence="3" id="KW-1185">Reference proteome</keyword>
<dbReference type="AlphaFoldDB" id="A0A7J6UB95"/>
<evidence type="ECO:0000313" key="2">
    <source>
        <dbReference type="EMBL" id="KAF4754462.1"/>
    </source>
</evidence>